<accession>A0A397TC43</accession>
<evidence type="ECO:0000256" key="1">
    <source>
        <dbReference type="SAM" id="MobiDB-lite"/>
    </source>
</evidence>
<dbReference type="Proteomes" id="UP000265703">
    <property type="component" value="Unassembled WGS sequence"/>
</dbReference>
<comment type="caution">
    <text evidence="2">The sequence shown here is derived from an EMBL/GenBank/DDBJ whole genome shotgun (WGS) entry which is preliminary data.</text>
</comment>
<feature type="compositionally biased region" description="Basic and acidic residues" evidence="1">
    <location>
        <begin position="49"/>
        <end position="65"/>
    </location>
</feature>
<gene>
    <name evidence="2" type="ORF">C1645_736368</name>
</gene>
<keyword evidence="3" id="KW-1185">Reference proteome</keyword>
<feature type="region of interest" description="Disordered" evidence="1">
    <location>
        <begin position="34"/>
        <end position="142"/>
    </location>
</feature>
<evidence type="ECO:0000313" key="3">
    <source>
        <dbReference type="Proteomes" id="UP000265703"/>
    </source>
</evidence>
<organism evidence="2 3">
    <name type="scientific">Glomus cerebriforme</name>
    <dbReference type="NCBI Taxonomy" id="658196"/>
    <lineage>
        <taxon>Eukaryota</taxon>
        <taxon>Fungi</taxon>
        <taxon>Fungi incertae sedis</taxon>
        <taxon>Mucoromycota</taxon>
        <taxon>Glomeromycotina</taxon>
        <taxon>Glomeromycetes</taxon>
        <taxon>Glomerales</taxon>
        <taxon>Glomeraceae</taxon>
        <taxon>Glomus</taxon>
    </lineage>
</organism>
<feature type="compositionally biased region" description="Low complexity" evidence="1">
    <location>
        <begin position="69"/>
        <end position="104"/>
    </location>
</feature>
<feature type="compositionally biased region" description="Low complexity" evidence="1">
    <location>
        <begin position="126"/>
        <end position="140"/>
    </location>
</feature>
<reference evidence="2 3" key="1">
    <citation type="submission" date="2018-06" db="EMBL/GenBank/DDBJ databases">
        <title>Comparative genomics reveals the genomic features of Rhizophagus irregularis, R. cerebriforme, R. diaphanum and Gigaspora rosea, and their symbiotic lifestyle signature.</title>
        <authorList>
            <person name="Morin E."/>
            <person name="San Clemente H."/>
            <person name="Chen E.C.H."/>
            <person name="De La Providencia I."/>
            <person name="Hainaut M."/>
            <person name="Kuo A."/>
            <person name="Kohler A."/>
            <person name="Murat C."/>
            <person name="Tang N."/>
            <person name="Roy S."/>
            <person name="Loubradou J."/>
            <person name="Henrissat B."/>
            <person name="Grigoriev I.V."/>
            <person name="Corradi N."/>
            <person name="Roux C."/>
            <person name="Martin F.M."/>
        </authorList>
    </citation>
    <scope>NUCLEOTIDE SEQUENCE [LARGE SCALE GENOMIC DNA]</scope>
    <source>
        <strain evidence="2 3">DAOM 227022</strain>
    </source>
</reference>
<dbReference type="AlphaFoldDB" id="A0A397TC43"/>
<dbReference type="EMBL" id="QKYT01000126">
    <property type="protein sequence ID" value="RIA92464.1"/>
    <property type="molecule type" value="Genomic_DNA"/>
</dbReference>
<proteinExistence type="predicted"/>
<name>A0A397TC43_9GLOM</name>
<sequence>MPSKTHQTTQCGCGHDSIPKNISFHCLVDDVSSSDEQIVKDTYGPTKRTKTDNLKPIDDVKKGSAVEHSSFSEVPASTSSTSSPIAESEVVLTSASTTPITSSTLNKEKGHADNSKTVDDSVHALPKSSPNFSSTLSSPPENKMDSSFAIPVTSTIFAVAAAPTDALLKHFP</sequence>
<evidence type="ECO:0000313" key="2">
    <source>
        <dbReference type="EMBL" id="RIA92464.1"/>
    </source>
</evidence>
<feature type="compositionally biased region" description="Basic and acidic residues" evidence="1">
    <location>
        <begin position="106"/>
        <end position="122"/>
    </location>
</feature>
<protein>
    <submittedName>
        <fullName evidence="2">Uncharacterized protein</fullName>
    </submittedName>
</protein>